<organism evidence="13 14">
    <name type="scientific">Parambassis ranga</name>
    <name type="common">Indian glassy fish</name>
    <dbReference type="NCBI Taxonomy" id="210632"/>
    <lineage>
        <taxon>Eukaryota</taxon>
        <taxon>Metazoa</taxon>
        <taxon>Chordata</taxon>
        <taxon>Craniata</taxon>
        <taxon>Vertebrata</taxon>
        <taxon>Euteleostomi</taxon>
        <taxon>Actinopterygii</taxon>
        <taxon>Neopterygii</taxon>
        <taxon>Teleostei</taxon>
        <taxon>Neoteleostei</taxon>
        <taxon>Acanthomorphata</taxon>
        <taxon>Ovalentaria</taxon>
        <taxon>Ambassidae</taxon>
        <taxon>Parambassis</taxon>
    </lineage>
</organism>
<dbReference type="RefSeq" id="XP_028257568.1">
    <property type="nucleotide sequence ID" value="XM_028401767.1"/>
</dbReference>
<dbReference type="Pfam" id="PF02911">
    <property type="entry name" value="Formyl_trans_C"/>
    <property type="match status" value="1"/>
</dbReference>
<evidence type="ECO:0000256" key="8">
    <source>
        <dbReference type="ARBA" id="ARBA00023128"/>
    </source>
</evidence>
<comment type="function">
    <text evidence="10">Methionyl-tRNA formyltransferase that formylates methionyl-tRNA in mitochondria and is crucial for translation initiation.</text>
</comment>
<dbReference type="CTD" id="123263"/>
<comment type="subcellular location">
    <subcellularLocation>
        <location evidence="1">Mitochondrion</location>
    </subcellularLocation>
</comment>
<dbReference type="PANTHER" id="PTHR11138:SF5">
    <property type="entry name" value="METHIONYL-TRNA FORMYLTRANSFERASE, MITOCHONDRIAL"/>
    <property type="match status" value="1"/>
</dbReference>
<name>A0A6P7HVA8_9TELE</name>
<keyword evidence="6" id="KW-0648">Protein biosynthesis</keyword>
<sequence length="389" mass="43586">MWWNGRTVGACVKTLSQVHRCCVRPVWRSDGRHFGLMSSSRPPWRVLFFGSDQFALESLKMLASSRSSRDGVVDTLEVVTLSGDIPVKRFAQQNQLPLHSWPPDTVDGQFDVGVVVSFGCLLPERLISKFPYGVLNVHPSLLPRWRGPAPIFHTILHGDTVTGVTVMQIRPHRFDVGPILNQELHQVPQNCTAEELGALLSTKGARLLIDTLRTLPDRIANKQEQGQTGASFAPKIKQSMSWVVWEEQTCDQIDCLYRAIGSRVPLKTMWMGRTIKLLDFVGKCHISLSDPRRKPIPGSVSYLKESNTLAVCCKDGWVGFKAVLLKKRLTARDFYNGYLHQTMQKDTARETAEGKFVSSKGESEELQMRRNSTLLAAIIFLIDSAANIT</sequence>
<dbReference type="PANTHER" id="PTHR11138">
    <property type="entry name" value="METHIONYL-TRNA FORMYLTRANSFERASE"/>
    <property type="match status" value="1"/>
</dbReference>
<evidence type="ECO:0000256" key="2">
    <source>
        <dbReference type="ARBA" id="ARBA00010699"/>
    </source>
</evidence>
<comment type="catalytic activity">
    <reaction evidence="9">
        <text>L-methionyl-tRNA(fMet) + (6R)-10-formyltetrahydrofolate = N-formyl-L-methionyl-tRNA(fMet) + (6S)-5,6,7,8-tetrahydrofolate + H(+)</text>
        <dbReference type="Rhea" id="RHEA:24380"/>
        <dbReference type="Rhea" id="RHEA-COMP:9952"/>
        <dbReference type="Rhea" id="RHEA-COMP:9953"/>
        <dbReference type="ChEBI" id="CHEBI:15378"/>
        <dbReference type="ChEBI" id="CHEBI:57453"/>
        <dbReference type="ChEBI" id="CHEBI:78530"/>
        <dbReference type="ChEBI" id="CHEBI:78844"/>
        <dbReference type="ChEBI" id="CHEBI:195366"/>
        <dbReference type="EC" id="2.1.2.9"/>
    </reaction>
    <physiologicalReaction direction="left-to-right" evidence="9">
        <dbReference type="Rhea" id="RHEA:24381"/>
    </physiologicalReaction>
</comment>
<dbReference type="GO" id="GO:0004479">
    <property type="term" value="F:methionyl-tRNA formyltransferase activity"/>
    <property type="evidence" value="ECO:0007669"/>
    <property type="project" value="UniProtKB-EC"/>
</dbReference>
<feature type="domain" description="Formyl transferase C-terminal" evidence="12">
    <location>
        <begin position="235"/>
        <end position="338"/>
    </location>
</feature>
<evidence type="ECO:0000256" key="10">
    <source>
        <dbReference type="ARBA" id="ARBA00057846"/>
    </source>
</evidence>
<dbReference type="InParanoid" id="A0A6P7HVA8"/>
<dbReference type="OrthoDB" id="10268103at2759"/>
<dbReference type="FunFam" id="3.40.50.12230:FF:000003">
    <property type="entry name" value="methionyl-tRNA formyltransferase, mitochondrial"/>
    <property type="match status" value="1"/>
</dbReference>
<keyword evidence="7" id="KW-0809">Transit peptide</keyword>
<dbReference type="GO" id="GO:0005739">
    <property type="term" value="C:mitochondrion"/>
    <property type="evidence" value="ECO:0007669"/>
    <property type="project" value="UniProtKB-SubCell"/>
</dbReference>
<evidence type="ECO:0000256" key="1">
    <source>
        <dbReference type="ARBA" id="ARBA00004173"/>
    </source>
</evidence>
<comment type="similarity">
    <text evidence="2">Belongs to the Fmt family.</text>
</comment>
<proteinExistence type="inferred from homology"/>
<evidence type="ECO:0000313" key="14">
    <source>
        <dbReference type="RefSeq" id="XP_028257568.1"/>
    </source>
</evidence>
<dbReference type="EC" id="2.1.2.9" evidence="3"/>
<keyword evidence="8" id="KW-0496">Mitochondrion</keyword>
<gene>
    <name evidence="14" type="primary">mtfmt</name>
</gene>
<keyword evidence="13" id="KW-1185">Reference proteome</keyword>
<evidence type="ECO:0000259" key="12">
    <source>
        <dbReference type="Pfam" id="PF02911"/>
    </source>
</evidence>
<evidence type="ECO:0000313" key="13">
    <source>
        <dbReference type="Proteomes" id="UP000515145"/>
    </source>
</evidence>
<reference evidence="14" key="1">
    <citation type="submission" date="2025-08" db="UniProtKB">
        <authorList>
            <consortium name="RefSeq"/>
        </authorList>
    </citation>
    <scope>IDENTIFICATION</scope>
</reference>
<evidence type="ECO:0000256" key="9">
    <source>
        <dbReference type="ARBA" id="ARBA00052555"/>
    </source>
</evidence>
<evidence type="ECO:0000259" key="11">
    <source>
        <dbReference type="Pfam" id="PF00551"/>
    </source>
</evidence>
<feature type="domain" description="Formyl transferase N-terminal" evidence="11">
    <location>
        <begin position="109"/>
        <end position="211"/>
    </location>
</feature>
<accession>A0A6P7HVA8</accession>
<evidence type="ECO:0000256" key="7">
    <source>
        <dbReference type="ARBA" id="ARBA00022946"/>
    </source>
</evidence>
<evidence type="ECO:0000256" key="3">
    <source>
        <dbReference type="ARBA" id="ARBA00012261"/>
    </source>
</evidence>
<dbReference type="InterPro" id="IPR005793">
    <property type="entry name" value="Formyl_trans_C"/>
</dbReference>
<dbReference type="AlphaFoldDB" id="A0A6P7HVA8"/>
<dbReference type="GeneID" id="114433282"/>
<dbReference type="CDD" id="cd08646">
    <property type="entry name" value="FMT_core_Met-tRNA-FMT_N"/>
    <property type="match status" value="1"/>
</dbReference>
<dbReference type="InterPro" id="IPR036477">
    <property type="entry name" value="Formyl_transf_N_sf"/>
</dbReference>
<dbReference type="Gene3D" id="3.40.50.12230">
    <property type="match status" value="1"/>
</dbReference>
<evidence type="ECO:0000256" key="4">
    <source>
        <dbReference type="ARBA" id="ARBA00014185"/>
    </source>
</evidence>
<dbReference type="Proteomes" id="UP000515145">
    <property type="component" value="Chromosome 3"/>
</dbReference>
<protein>
    <recommendedName>
        <fullName evidence="4">Methionyl-tRNA formyltransferase, mitochondrial</fullName>
        <ecNumber evidence="3">2.1.2.9</ecNumber>
    </recommendedName>
</protein>
<dbReference type="InterPro" id="IPR041711">
    <property type="entry name" value="Met-tRNA-FMT_N"/>
</dbReference>
<evidence type="ECO:0000256" key="5">
    <source>
        <dbReference type="ARBA" id="ARBA00022679"/>
    </source>
</evidence>
<evidence type="ECO:0000256" key="6">
    <source>
        <dbReference type="ARBA" id="ARBA00022917"/>
    </source>
</evidence>
<dbReference type="InterPro" id="IPR002376">
    <property type="entry name" value="Formyl_transf_N"/>
</dbReference>
<dbReference type="Pfam" id="PF00551">
    <property type="entry name" value="Formyl_trans_N"/>
    <property type="match status" value="1"/>
</dbReference>
<keyword evidence="5" id="KW-0808">Transferase</keyword>
<dbReference type="SUPFAM" id="SSF53328">
    <property type="entry name" value="Formyltransferase"/>
    <property type="match status" value="1"/>
</dbReference>
<dbReference type="NCBIfam" id="TIGR00460">
    <property type="entry name" value="fmt"/>
    <property type="match status" value="1"/>
</dbReference>
<dbReference type="InterPro" id="IPR005794">
    <property type="entry name" value="Fmt"/>
</dbReference>